<evidence type="ECO:0000313" key="3">
    <source>
        <dbReference type="Proteomes" id="UP000030106"/>
    </source>
</evidence>
<proteinExistence type="predicted"/>
<dbReference type="EMBL" id="ANFO01000942">
    <property type="protein sequence ID" value="KGQ05492.1"/>
    <property type="molecule type" value="Genomic_DNA"/>
</dbReference>
<dbReference type="HOGENOM" id="CLU_173474_0_0_1"/>
<protein>
    <submittedName>
        <fullName evidence="2">Uncharacterized protein</fullName>
    </submittedName>
</protein>
<dbReference type="eggNOG" id="ENOG502RKTS">
    <property type="taxonomic scope" value="Eukaryota"/>
</dbReference>
<gene>
    <name evidence="2" type="ORF">BBAD15_g9239</name>
</gene>
<accession>A0A0A2VGN2</accession>
<organism evidence="2 3">
    <name type="scientific">Beauveria bassiana D1-5</name>
    <dbReference type="NCBI Taxonomy" id="1245745"/>
    <lineage>
        <taxon>Eukaryota</taxon>
        <taxon>Fungi</taxon>
        <taxon>Dikarya</taxon>
        <taxon>Ascomycota</taxon>
        <taxon>Pezizomycotina</taxon>
        <taxon>Sordariomycetes</taxon>
        <taxon>Hypocreomycetidae</taxon>
        <taxon>Hypocreales</taxon>
        <taxon>Cordycipitaceae</taxon>
        <taxon>Beauveria</taxon>
    </lineage>
</organism>
<dbReference type="Proteomes" id="UP000030106">
    <property type="component" value="Unassembled WGS sequence"/>
</dbReference>
<evidence type="ECO:0000256" key="1">
    <source>
        <dbReference type="SAM" id="SignalP"/>
    </source>
</evidence>
<feature type="chain" id="PRO_5002006874" evidence="1">
    <location>
        <begin position="19"/>
        <end position="98"/>
    </location>
</feature>
<feature type="signal peptide" evidence="1">
    <location>
        <begin position="1"/>
        <end position="18"/>
    </location>
</feature>
<sequence length="98" mass="10697">MVRIAAVALLAFAASALAAPHARRDANEPIVDFDGKPLAEAKQKEFLDLEQQGNKKFDELLASYTDKQQGIEDELNAISEKQRVILGFPEEGEEGAAK</sequence>
<dbReference type="AlphaFoldDB" id="A0A0A2VGN2"/>
<name>A0A0A2VGN2_BEABA</name>
<keyword evidence="1" id="KW-0732">Signal</keyword>
<reference evidence="2 3" key="1">
    <citation type="submission" date="2012-10" db="EMBL/GenBank/DDBJ databases">
        <title>Genome sequencing and analysis of entomopathogenic fungi Beauveria bassiana D1-5.</title>
        <authorList>
            <person name="Li Q."/>
            <person name="Wang L."/>
            <person name="Zhang Z."/>
            <person name="Wang Q."/>
            <person name="Ren J."/>
            <person name="Wang M."/>
            <person name="Xu W."/>
            <person name="Wang J."/>
            <person name="Lu Y."/>
            <person name="Du Q."/>
            <person name="Sun Z."/>
        </authorList>
    </citation>
    <scope>NUCLEOTIDE SEQUENCE [LARGE SCALE GENOMIC DNA]</scope>
    <source>
        <strain evidence="2 3">D1-5</strain>
    </source>
</reference>
<dbReference type="OrthoDB" id="4939837at2759"/>
<comment type="caution">
    <text evidence="2">The sequence shown here is derived from an EMBL/GenBank/DDBJ whole genome shotgun (WGS) entry which is preliminary data.</text>
</comment>
<evidence type="ECO:0000313" key="2">
    <source>
        <dbReference type="EMBL" id="KGQ05492.1"/>
    </source>
</evidence>